<dbReference type="Gene3D" id="2.40.160.60">
    <property type="entry name" value="Outer membrane protein transport protein (OMPP1/FadL/TodX)"/>
    <property type="match status" value="1"/>
</dbReference>
<dbReference type="EMBL" id="UINC01003453">
    <property type="protein sequence ID" value="SVA06452.1"/>
    <property type="molecule type" value="Genomic_DNA"/>
</dbReference>
<feature type="domain" description="Type IX secretion system protein PorV" evidence="1">
    <location>
        <begin position="9"/>
        <end position="187"/>
    </location>
</feature>
<sequence>MLSTLLVGQSNVGTTAASFLDIGIGARSLSMGGAFTAVANDATALYWNPAGIANIQRPATHFYYTPWFVGIDFTHSAAVIPMGRAGAIGLSITSISMDEMKVRTIQAPEGTGELFEVSNLALATSYAKKLTDRFSFGLNIKLVQEKIWHMNANIIATDIGCLFVTKNKGIRIGMSISNFGNKMKLDGYDTERDFDIDETIFGNNDKLDSHLDTQGWLLPLIFRFGVSREIIDNKMHKLTLASDAIHPNNNYEYINLGVEYTFMGIGSVRAGQSYIFLEEHEDKDKREELSNQFTIGIGVNYKIPRGPRIQIDYVLRDFGVIQNIGGYSMNISF</sequence>
<dbReference type="Pfam" id="PF19572">
    <property type="entry name" value="PorV"/>
    <property type="match status" value="1"/>
</dbReference>
<proteinExistence type="predicted"/>
<organism evidence="2">
    <name type="scientific">marine metagenome</name>
    <dbReference type="NCBI Taxonomy" id="408172"/>
    <lineage>
        <taxon>unclassified sequences</taxon>
        <taxon>metagenomes</taxon>
        <taxon>ecological metagenomes</taxon>
    </lineage>
</organism>
<gene>
    <name evidence="2" type="ORF">METZ01_LOCUS59306</name>
</gene>
<dbReference type="NCBIfam" id="NF033709">
    <property type="entry name" value="PorV_fam"/>
    <property type="match status" value="1"/>
</dbReference>
<evidence type="ECO:0000313" key="2">
    <source>
        <dbReference type="EMBL" id="SVA06452.1"/>
    </source>
</evidence>
<evidence type="ECO:0000259" key="1">
    <source>
        <dbReference type="Pfam" id="PF19572"/>
    </source>
</evidence>
<dbReference type="SUPFAM" id="SSF56935">
    <property type="entry name" value="Porins"/>
    <property type="match status" value="1"/>
</dbReference>
<dbReference type="AlphaFoldDB" id="A0A381SR27"/>
<reference evidence="2" key="1">
    <citation type="submission" date="2018-05" db="EMBL/GenBank/DDBJ databases">
        <authorList>
            <person name="Lanie J.A."/>
            <person name="Ng W.-L."/>
            <person name="Kazmierczak K.M."/>
            <person name="Andrzejewski T.M."/>
            <person name="Davidsen T.M."/>
            <person name="Wayne K.J."/>
            <person name="Tettelin H."/>
            <person name="Glass J.I."/>
            <person name="Rusch D."/>
            <person name="Podicherti R."/>
            <person name="Tsui H.-C.T."/>
            <person name="Winkler M.E."/>
        </authorList>
    </citation>
    <scope>NUCLEOTIDE SEQUENCE</scope>
</reference>
<protein>
    <recommendedName>
        <fullName evidence="1">Type IX secretion system protein PorV domain-containing protein</fullName>
    </recommendedName>
</protein>
<accession>A0A381SR27</accession>
<name>A0A381SR27_9ZZZZ</name>
<dbReference type="InterPro" id="IPR045741">
    <property type="entry name" value="PorV"/>
</dbReference>